<feature type="transmembrane region" description="Helical" evidence="1">
    <location>
        <begin position="82"/>
        <end position="101"/>
    </location>
</feature>
<dbReference type="RefSeq" id="WP_130284870.1">
    <property type="nucleotide sequence ID" value="NZ_SGXE01000001.1"/>
</dbReference>
<proteinExistence type="predicted"/>
<keyword evidence="1" id="KW-0472">Membrane</keyword>
<evidence type="ECO:0008006" key="4">
    <source>
        <dbReference type="Google" id="ProtNLM"/>
    </source>
</evidence>
<keyword evidence="3" id="KW-1185">Reference proteome</keyword>
<dbReference type="Gene3D" id="1.25.40.10">
    <property type="entry name" value="Tetratricopeptide repeat domain"/>
    <property type="match status" value="1"/>
</dbReference>
<dbReference type="Proteomes" id="UP000292262">
    <property type="component" value="Unassembled WGS sequence"/>
</dbReference>
<dbReference type="SUPFAM" id="SSF48452">
    <property type="entry name" value="TPR-like"/>
    <property type="match status" value="1"/>
</dbReference>
<evidence type="ECO:0000256" key="1">
    <source>
        <dbReference type="SAM" id="Phobius"/>
    </source>
</evidence>
<dbReference type="EMBL" id="SGXE01000001">
    <property type="protein sequence ID" value="RZS99002.1"/>
    <property type="molecule type" value="Genomic_DNA"/>
</dbReference>
<protein>
    <recommendedName>
        <fullName evidence="4">Tetratricopeptide repeat protein</fullName>
    </recommendedName>
</protein>
<evidence type="ECO:0000313" key="3">
    <source>
        <dbReference type="Proteomes" id="UP000292262"/>
    </source>
</evidence>
<keyword evidence="1" id="KW-1133">Transmembrane helix</keyword>
<organism evidence="2 3">
    <name type="scientific">Aquimarina brevivitae</name>
    <dbReference type="NCBI Taxonomy" id="323412"/>
    <lineage>
        <taxon>Bacteria</taxon>
        <taxon>Pseudomonadati</taxon>
        <taxon>Bacteroidota</taxon>
        <taxon>Flavobacteriia</taxon>
        <taxon>Flavobacteriales</taxon>
        <taxon>Flavobacteriaceae</taxon>
        <taxon>Aquimarina</taxon>
    </lineage>
</organism>
<dbReference type="AlphaFoldDB" id="A0A4Q7PJB3"/>
<evidence type="ECO:0000313" key="2">
    <source>
        <dbReference type="EMBL" id="RZS99002.1"/>
    </source>
</evidence>
<dbReference type="InterPro" id="IPR011990">
    <property type="entry name" value="TPR-like_helical_dom_sf"/>
</dbReference>
<keyword evidence="1" id="KW-0812">Transmembrane</keyword>
<comment type="caution">
    <text evidence="2">The sequence shown here is derived from an EMBL/GenBank/DDBJ whole genome shotgun (WGS) entry which is preliminary data.</text>
</comment>
<reference evidence="2 3" key="1">
    <citation type="submission" date="2019-02" db="EMBL/GenBank/DDBJ databases">
        <title>Genomic Encyclopedia of Type Strains, Phase IV (KMG-IV): sequencing the most valuable type-strain genomes for metagenomic binning, comparative biology and taxonomic classification.</title>
        <authorList>
            <person name="Goeker M."/>
        </authorList>
    </citation>
    <scope>NUCLEOTIDE SEQUENCE [LARGE SCALE GENOMIC DNA]</scope>
    <source>
        <strain evidence="2 3">DSM 17196</strain>
    </source>
</reference>
<dbReference type="OrthoDB" id="979271at2"/>
<gene>
    <name evidence="2" type="ORF">EV197_0204</name>
</gene>
<name>A0A4Q7PJB3_9FLAO</name>
<sequence>MDKEQLLDKYVRGTITEEEQILLDELIQINANLKEEIEFRTAVRDVAGLEDRTQLKSVLQATEQKLIGHQTKVIPIYKKRSFWAAAASLLILFGVSLYMLLNPFAVDPEALYAANFEPYKNVVYPMVRSEQQLSDEKKAFSAYENENYTDALQQFETLYQNTSAPYLLLYQANCHMALSDTKKAIPLLEKFITLDSPLLIRGKWYLALAYLKENNKAKSSVLLTEIVADGSYKKTTATKLLEAID</sequence>
<accession>A0A4Q7PJB3</accession>